<dbReference type="Gene3D" id="2.30.30.60">
    <property type="match status" value="1"/>
</dbReference>
<gene>
    <name evidence="11" type="ORF">LPB072_06570</name>
    <name evidence="12" type="ORF">LPB72_16055</name>
</gene>
<evidence type="ECO:0000313" key="14">
    <source>
        <dbReference type="Proteomes" id="UP000185680"/>
    </source>
</evidence>
<dbReference type="SUPFAM" id="SSF82689">
    <property type="entry name" value="Mechanosensitive channel protein MscS (YggB), C-terminal domain"/>
    <property type="match status" value="1"/>
</dbReference>
<dbReference type="KEGG" id="hyl:LPB072_06570"/>
<dbReference type="GO" id="GO:0008381">
    <property type="term" value="F:mechanosensitive monoatomic ion channel activity"/>
    <property type="evidence" value="ECO:0007669"/>
    <property type="project" value="UniProtKB-ARBA"/>
</dbReference>
<dbReference type="InterPro" id="IPR049142">
    <property type="entry name" value="MS_channel_1st"/>
</dbReference>
<dbReference type="OrthoDB" id="9809206at2"/>
<dbReference type="InterPro" id="IPR023408">
    <property type="entry name" value="MscS_beta-dom_sf"/>
</dbReference>
<name>A0A167H7B8_9BURK</name>
<feature type="domain" description="Mechanosensitive ion channel MscS C-terminal" evidence="9">
    <location>
        <begin position="333"/>
        <end position="415"/>
    </location>
</feature>
<keyword evidence="3" id="KW-1003">Cell membrane</keyword>
<evidence type="ECO:0000256" key="4">
    <source>
        <dbReference type="ARBA" id="ARBA00022692"/>
    </source>
</evidence>
<reference evidence="11 14" key="2">
    <citation type="submission" date="2016-10" db="EMBL/GenBank/DDBJ databases">
        <title>Hydorgenophaga sp. LPB0072 isolated from gastropod.</title>
        <authorList>
            <person name="Kim E."/>
            <person name="Yi H."/>
        </authorList>
    </citation>
    <scope>NUCLEOTIDE SEQUENCE [LARGE SCALE GENOMIC DNA]</scope>
    <source>
        <strain evidence="11 14">LPB0072</strain>
    </source>
</reference>
<feature type="transmembrane region" description="Helical" evidence="7">
    <location>
        <begin position="59"/>
        <end position="82"/>
    </location>
</feature>
<evidence type="ECO:0000256" key="3">
    <source>
        <dbReference type="ARBA" id="ARBA00022475"/>
    </source>
</evidence>
<feature type="domain" description="Mechanosensitive ion channel MscS" evidence="8">
    <location>
        <begin position="258"/>
        <end position="323"/>
    </location>
</feature>
<keyword evidence="4 7" id="KW-0812">Transmembrane</keyword>
<keyword evidence="5 7" id="KW-1133">Transmembrane helix</keyword>
<dbReference type="STRING" id="1763535.LPB072_06570"/>
<evidence type="ECO:0000313" key="11">
    <source>
        <dbReference type="EMBL" id="AOW12557.1"/>
    </source>
</evidence>
<evidence type="ECO:0000259" key="8">
    <source>
        <dbReference type="Pfam" id="PF00924"/>
    </source>
</evidence>
<evidence type="ECO:0000259" key="9">
    <source>
        <dbReference type="Pfam" id="PF21082"/>
    </source>
</evidence>
<proteinExistence type="inferred from homology"/>
<dbReference type="RefSeq" id="WP_066092991.1">
    <property type="nucleotide sequence ID" value="NZ_CP017476.1"/>
</dbReference>
<comment type="subcellular location">
    <subcellularLocation>
        <location evidence="1">Cell membrane</location>
        <topology evidence="1">Multi-pass membrane protein</topology>
    </subcellularLocation>
</comment>
<evidence type="ECO:0000256" key="7">
    <source>
        <dbReference type="SAM" id="Phobius"/>
    </source>
</evidence>
<feature type="transmembrane region" description="Helical" evidence="7">
    <location>
        <begin position="94"/>
        <end position="113"/>
    </location>
</feature>
<feature type="transmembrane region" description="Helical" evidence="7">
    <location>
        <begin position="219"/>
        <end position="240"/>
    </location>
</feature>
<evidence type="ECO:0000256" key="2">
    <source>
        <dbReference type="ARBA" id="ARBA00008017"/>
    </source>
</evidence>
<dbReference type="InterPro" id="IPR006685">
    <property type="entry name" value="MscS_channel_2nd"/>
</dbReference>
<dbReference type="InterPro" id="IPR052702">
    <property type="entry name" value="MscS-like_channel"/>
</dbReference>
<dbReference type="GO" id="GO:0005886">
    <property type="term" value="C:plasma membrane"/>
    <property type="evidence" value="ECO:0007669"/>
    <property type="project" value="UniProtKB-SubCell"/>
</dbReference>
<dbReference type="InterPro" id="IPR010920">
    <property type="entry name" value="LSM_dom_sf"/>
</dbReference>
<dbReference type="EMBL" id="CP017476">
    <property type="protein sequence ID" value="AOW12557.1"/>
    <property type="molecule type" value="Genomic_DNA"/>
</dbReference>
<dbReference type="InterPro" id="IPR011066">
    <property type="entry name" value="MscS_channel_C_sf"/>
</dbReference>
<evidence type="ECO:0000259" key="10">
    <source>
        <dbReference type="Pfam" id="PF21088"/>
    </source>
</evidence>
<reference evidence="12 13" key="1">
    <citation type="submission" date="2016-02" db="EMBL/GenBank/DDBJ databases">
        <title>Draft genome sequence of Hydrogenophaga sp. LPB0072.</title>
        <authorList>
            <person name="Shin S.-K."/>
            <person name="Yi H."/>
        </authorList>
    </citation>
    <scope>NUCLEOTIDE SEQUENCE [LARGE SCALE GENOMIC DNA]</scope>
    <source>
        <strain evidence="12 13">LPB0072</strain>
    </source>
</reference>
<dbReference type="Gene3D" id="1.10.287.1260">
    <property type="match status" value="1"/>
</dbReference>
<organism evidence="11 14">
    <name type="scientific">Hydrogenophaga crassostreae</name>
    <dbReference type="NCBI Taxonomy" id="1763535"/>
    <lineage>
        <taxon>Bacteria</taxon>
        <taxon>Pseudomonadati</taxon>
        <taxon>Pseudomonadota</taxon>
        <taxon>Betaproteobacteria</taxon>
        <taxon>Burkholderiales</taxon>
        <taxon>Comamonadaceae</taxon>
        <taxon>Hydrogenophaga</taxon>
    </lineage>
</organism>
<dbReference type="AlphaFoldDB" id="A0A167H7B8"/>
<dbReference type="EMBL" id="LVWD01000030">
    <property type="protein sequence ID" value="OAD40426.1"/>
    <property type="molecule type" value="Genomic_DNA"/>
</dbReference>
<feature type="transmembrane region" description="Helical" evidence="7">
    <location>
        <begin position="26"/>
        <end position="47"/>
    </location>
</feature>
<evidence type="ECO:0000256" key="1">
    <source>
        <dbReference type="ARBA" id="ARBA00004651"/>
    </source>
</evidence>
<feature type="transmembrane region" description="Helical" evidence="7">
    <location>
        <begin position="246"/>
        <end position="269"/>
    </location>
</feature>
<dbReference type="Pfam" id="PF00924">
    <property type="entry name" value="MS_channel_2nd"/>
    <property type="match status" value="1"/>
</dbReference>
<accession>A0A167H7B8</accession>
<sequence length="428" mass="45931">MDTLASPPPPIEDLNAWLQGFLQPTVWIEFSVLAACVLVAWGVASLLRKALGMQDERTSVLFGRGVVDGVLFPALLLVLGYFARAVLLKYVPLAVFKVAIPVLVSLVVIRFGVKVLQVALASAPWVKALERSISWLAWLGMVLWVSGLLPVVLRELDAITWTMGSSALSLRTMIEGALTAGAVLILALWVSSAIEARLLRKAVGSDLSLRKAVSNATRALLMFLGLIVALSAVGIDLTALSVLGGAIGVGIGFGLQKLASNYVSGFVILAERSMRIGDNVRVDNFEGRISDINARYTVIRSLGGRESIVPNEVLITTRVENLSLADTRVWLSTVVSVAYDSDVSLVMRLLEGSALAQPRVVRNPGPSAALSAFGADGLEFTLGYWIDDPENGQLGLRSEINLAILASLRENGVEIPFPQRVVHIRSET</sequence>
<dbReference type="Gene3D" id="3.30.70.100">
    <property type="match status" value="1"/>
</dbReference>
<dbReference type="Pfam" id="PF21082">
    <property type="entry name" value="MS_channel_3rd"/>
    <property type="match status" value="1"/>
</dbReference>
<dbReference type="InterPro" id="IPR011014">
    <property type="entry name" value="MscS_channel_TM-2"/>
</dbReference>
<feature type="transmembrane region" description="Helical" evidence="7">
    <location>
        <begin position="173"/>
        <end position="198"/>
    </location>
</feature>
<protein>
    <submittedName>
        <fullName evidence="11">Mechanosensitive ion channel protein</fullName>
    </submittedName>
</protein>
<dbReference type="SUPFAM" id="SSF82861">
    <property type="entry name" value="Mechanosensitive channel protein MscS (YggB), transmembrane region"/>
    <property type="match status" value="1"/>
</dbReference>
<dbReference type="Proteomes" id="UP000185680">
    <property type="component" value="Chromosome"/>
</dbReference>
<evidence type="ECO:0000256" key="6">
    <source>
        <dbReference type="ARBA" id="ARBA00023136"/>
    </source>
</evidence>
<feature type="domain" description="Mechanosensitive ion channel transmembrane helices 2/3" evidence="10">
    <location>
        <begin position="216"/>
        <end position="256"/>
    </location>
</feature>
<feature type="transmembrane region" description="Helical" evidence="7">
    <location>
        <begin position="133"/>
        <end position="153"/>
    </location>
</feature>
<dbReference type="PANTHER" id="PTHR30347">
    <property type="entry name" value="POTASSIUM CHANNEL RELATED"/>
    <property type="match status" value="1"/>
</dbReference>
<dbReference type="Proteomes" id="UP000185657">
    <property type="component" value="Unassembled WGS sequence"/>
</dbReference>
<evidence type="ECO:0000256" key="5">
    <source>
        <dbReference type="ARBA" id="ARBA00022989"/>
    </source>
</evidence>
<dbReference type="Pfam" id="PF21088">
    <property type="entry name" value="MS_channel_1st"/>
    <property type="match status" value="1"/>
</dbReference>
<evidence type="ECO:0000313" key="13">
    <source>
        <dbReference type="Proteomes" id="UP000185657"/>
    </source>
</evidence>
<dbReference type="InterPro" id="IPR049278">
    <property type="entry name" value="MS_channel_C"/>
</dbReference>
<comment type="similarity">
    <text evidence="2">Belongs to the MscS (TC 1.A.23) family.</text>
</comment>
<keyword evidence="6 7" id="KW-0472">Membrane</keyword>
<evidence type="ECO:0000313" key="12">
    <source>
        <dbReference type="EMBL" id="OAD40426.1"/>
    </source>
</evidence>
<dbReference type="SUPFAM" id="SSF50182">
    <property type="entry name" value="Sm-like ribonucleoproteins"/>
    <property type="match status" value="1"/>
</dbReference>
<keyword evidence="13" id="KW-1185">Reference proteome</keyword>
<dbReference type="PANTHER" id="PTHR30347:SF1">
    <property type="entry name" value="MECHANOSENSITIVE CHANNEL MSCK"/>
    <property type="match status" value="1"/>
</dbReference>